<dbReference type="PANTHER" id="PTHR21011">
    <property type="entry name" value="MITOCHONDRIAL 28S RIBOSOMAL PROTEIN S6"/>
    <property type="match status" value="1"/>
</dbReference>
<dbReference type="AlphaFoldDB" id="A0A9D5K141"/>
<dbReference type="CDD" id="cd00473">
    <property type="entry name" value="bS6"/>
    <property type="match status" value="1"/>
</dbReference>
<dbReference type="EMBL" id="WJJP01000762">
    <property type="protein sequence ID" value="MBD3327590.1"/>
    <property type="molecule type" value="Genomic_DNA"/>
</dbReference>
<dbReference type="PANTHER" id="PTHR21011:SF1">
    <property type="entry name" value="SMALL RIBOSOMAL SUBUNIT PROTEIN BS6M"/>
    <property type="match status" value="1"/>
</dbReference>
<keyword evidence="3" id="KW-0687">Ribonucleoprotein</keyword>
<dbReference type="InterPro" id="IPR035980">
    <property type="entry name" value="Ribosomal_bS6_sf"/>
</dbReference>
<dbReference type="GO" id="GO:0070181">
    <property type="term" value="F:small ribosomal subunit rRNA binding"/>
    <property type="evidence" value="ECO:0007669"/>
    <property type="project" value="TreeGrafter"/>
</dbReference>
<gene>
    <name evidence="3 5" type="primary">rpsF</name>
    <name evidence="5" type="ORF">GF339_23605</name>
</gene>
<organism evidence="5 6">
    <name type="scientific">candidate division KSB3 bacterium</name>
    <dbReference type="NCBI Taxonomy" id="2044937"/>
    <lineage>
        <taxon>Bacteria</taxon>
        <taxon>candidate division KSB3</taxon>
    </lineage>
</organism>
<dbReference type="SUPFAM" id="SSF54995">
    <property type="entry name" value="Ribosomal protein S6"/>
    <property type="match status" value="1"/>
</dbReference>
<dbReference type="InterPro" id="IPR000529">
    <property type="entry name" value="Ribosomal_bS6"/>
</dbReference>
<comment type="similarity">
    <text evidence="1 3">Belongs to the bacterial ribosomal protein bS6 family.</text>
</comment>
<sequence>MGIQSHRHCNTLTIQSFLIAPCPETRVQGCRATRRYTRVQNNTYEALFILNPDLEDSEITSVLETLQDMITTSGGATLKIDKWGRRQLAYMIQKKREGYYVLIYFEAPPTFITEMDRRCKLIDPIMRHLVVQLKPAQRDELLKTTEAEAAAEGTPEDAEPTPPTDTEPEDELVASTEEK</sequence>
<dbReference type="GO" id="GO:0005737">
    <property type="term" value="C:cytoplasm"/>
    <property type="evidence" value="ECO:0007669"/>
    <property type="project" value="UniProtKB-ARBA"/>
</dbReference>
<dbReference type="InterPro" id="IPR014717">
    <property type="entry name" value="Transl_elong_EF1B/ribsomal_bS6"/>
</dbReference>
<proteinExistence type="inferred from homology"/>
<dbReference type="Gene3D" id="3.30.70.60">
    <property type="match status" value="1"/>
</dbReference>
<evidence type="ECO:0000313" key="5">
    <source>
        <dbReference type="EMBL" id="MBD3327590.1"/>
    </source>
</evidence>
<comment type="caution">
    <text evidence="5">The sequence shown here is derived from an EMBL/GenBank/DDBJ whole genome shotgun (WGS) entry which is preliminary data.</text>
</comment>
<dbReference type="InterPro" id="IPR020814">
    <property type="entry name" value="Ribosomal_S6_plastid/chlpt"/>
</dbReference>
<evidence type="ECO:0000256" key="2">
    <source>
        <dbReference type="ARBA" id="ARBA00035294"/>
    </source>
</evidence>
<dbReference type="GO" id="GO:0006412">
    <property type="term" value="P:translation"/>
    <property type="evidence" value="ECO:0007669"/>
    <property type="project" value="UniProtKB-UniRule"/>
</dbReference>
<keyword evidence="3" id="KW-0694">RNA-binding</keyword>
<evidence type="ECO:0000256" key="3">
    <source>
        <dbReference type="HAMAP-Rule" id="MF_00360"/>
    </source>
</evidence>
<accession>A0A9D5K141</accession>
<keyword evidence="3 5" id="KW-0689">Ribosomal protein</keyword>
<dbReference type="HAMAP" id="MF_00360">
    <property type="entry name" value="Ribosomal_bS6"/>
    <property type="match status" value="1"/>
</dbReference>
<dbReference type="Pfam" id="PF01250">
    <property type="entry name" value="Ribosomal_S6"/>
    <property type="match status" value="1"/>
</dbReference>
<keyword evidence="3" id="KW-0699">rRNA-binding</keyword>
<dbReference type="GO" id="GO:0005840">
    <property type="term" value="C:ribosome"/>
    <property type="evidence" value="ECO:0007669"/>
    <property type="project" value="UniProtKB-KW"/>
</dbReference>
<evidence type="ECO:0000313" key="6">
    <source>
        <dbReference type="Proteomes" id="UP000649604"/>
    </source>
</evidence>
<protein>
    <recommendedName>
        <fullName evidence="2 3">Small ribosomal subunit protein bS6</fullName>
    </recommendedName>
</protein>
<dbReference type="NCBIfam" id="TIGR00166">
    <property type="entry name" value="S6"/>
    <property type="match status" value="1"/>
</dbReference>
<dbReference type="Proteomes" id="UP000649604">
    <property type="component" value="Unassembled WGS sequence"/>
</dbReference>
<evidence type="ECO:0000256" key="4">
    <source>
        <dbReference type="SAM" id="MobiDB-lite"/>
    </source>
</evidence>
<name>A0A9D5K141_9BACT</name>
<feature type="region of interest" description="Disordered" evidence="4">
    <location>
        <begin position="144"/>
        <end position="179"/>
    </location>
</feature>
<dbReference type="GO" id="GO:1990904">
    <property type="term" value="C:ribonucleoprotein complex"/>
    <property type="evidence" value="ECO:0007669"/>
    <property type="project" value="UniProtKB-KW"/>
</dbReference>
<evidence type="ECO:0000256" key="1">
    <source>
        <dbReference type="ARBA" id="ARBA00009512"/>
    </source>
</evidence>
<comment type="function">
    <text evidence="3">Binds together with bS18 to 16S ribosomal RNA.</text>
</comment>
<reference evidence="5" key="1">
    <citation type="submission" date="2019-11" db="EMBL/GenBank/DDBJ databases">
        <title>Microbial mats filling the niche in hypersaline microbial mats.</title>
        <authorList>
            <person name="Wong H.L."/>
            <person name="Macleod F.I."/>
            <person name="White R.A. III"/>
            <person name="Burns B.P."/>
        </authorList>
    </citation>
    <scope>NUCLEOTIDE SEQUENCE</scope>
    <source>
        <strain evidence="5">Rbin_158</strain>
    </source>
</reference>
<dbReference type="GO" id="GO:0003735">
    <property type="term" value="F:structural constituent of ribosome"/>
    <property type="evidence" value="ECO:0007669"/>
    <property type="project" value="InterPro"/>
</dbReference>